<name>A0A182V691_ANOME</name>
<evidence type="ECO:0000313" key="1">
    <source>
        <dbReference type="EnsemblMetazoa" id="AMEM009550-PA"/>
    </source>
</evidence>
<accession>A0A182V691</accession>
<dbReference type="EnsemblMetazoa" id="AMEM009550-RA">
    <property type="protein sequence ID" value="AMEM009550-PA"/>
    <property type="gene ID" value="AMEM009550"/>
</dbReference>
<dbReference type="Proteomes" id="UP000075903">
    <property type="component" value="Unassembled WGS sequence"/>
</dbReference>
<keyword evidence="2" id="KW-1185">Reference proteome</keyword>
<dbReference type="VEuPathDB" id="VectorBase:AMEM009550"/>
<sequence length="120" mass="13039">MHLPPPVVIRHPLLAKACLPRLSPGTRLPVPVGLVVLRMSGEFVAVGGAVLQLVRVVVQVQKVDGLQFGNVDDGLFVTATVGRTLEHVHPEMSWAGQTGTHPVLFRARWSPPYRDGTRPI</sequence>
<proteinExistence type="predicted"/>
<organism evidence="1 2">
    <name type="scientific">Anopheles merus</name>
    <name type="common">Mosquito</name>
    <dbReference type="NCBI Taxonomy" id="30066"/>
    <lineage>
        <taxon>Eukaryota</taxon>
        <taxon>Metazoa</taxon>
        <taxon>Ecdysozoa</taxon>
        <taxon>Arthropoda</taxon>
        <taxon>Hexapoda</taxon>
        <taxon>Insecta</taxon>
        <taxon>Pterygota</taxon>
        <taxon>Neoptera</taxon>
        <taxon>Endopterygota</taxon>
        <taxon>Diptera</taxon>
        <taxon>Nematocera</taxon>
        <taxon>Culicoidea</taxon>
        <taxon>Culicidae</taxon>
        <taxon>Anophelinae</taxon>
        <taxon>Anopheles</taxon>
    </lineage>
</organism>
<dbReference type="AlphaFoldDB" id="A0A182V691"/>
<protein>
    <submittedName>
        <fullName evidence="1">Uncharacterized protein</fullName>
    </submittedName>
</protein>
<evidence type="ECO:0000313" key="2">
    <source>
        <dbReference type="Proteomes" id="UP000075903"/>
    </source>
</evidence>
<reference evidence="1" key="1">
    <citation type="submission" date="2020-05" db="UniProtKB">
        <authorList>
            <consortium name="EnsemblMetazoa"/>
        </authorList>
    </citation>
    <scope>IDENTIFICATION</scope>
    <source>
        <strain evidence="1">MAF</strain>
    </source>
</reference>